<dbReference type="Pfam" id="PF00293">
    <property type="entry name" value="NUDIX"/>
    <property type="match status" value="1"/>
</dbReference>
<name>A0A6N1VFS1_9HYPH</name>
<dbReference type="PRINTS" id="PR00502">
    <property type="entry name" value="NUDIXFAMILY"/>
</dbReference>
<organism evidence="5 6">
    <name type="scientific">Oricola thermophila</name>
    <dbReference type="NCBI Taxonomy" id="2742145"/>
    <lineage>
        <taxon>Bacteria</taxon>
        <taxon>Pseudomonadati</taxon>
        <taxon>Pseudomonadota</taxon>
        <taxon>Alphaproteobacteria</taxon>
        <taxon>Hyphomicrobiales</taxon>
        <taxon>Ahrensiaceae</taxon>
        <taxon>Oricola</taxon>
    </lineage>
</organism>
<dbReference type="EMBL" id="CP054836">
    <property type="protein sequence ID" value="QKV18455.1"/>
    <property type="molecule type" value="Genomic_DNA"/>
</dbReference>
<evidence type="ECO:0000313" key="6">
    <source>
        <dbReference type="Proteomes" id="UP000509367"/>
    </source>
</evidence>
<evidence type="ECO:0000256" key="2">
    <source>
        <dbReference type="ARBA" id="ARBA00022801"/>
    </source>
</evidence>
<dbReference type="KEGG" id="orm:HTY61_08315"/>
<dbReference type="InterPro" id="IPR020084">
    <property type="entry name" value="NUDIX_hydrolase_CS"/>
</dbReference>
<evidence type="ECO:0000256" key="1">
    <source>
        <dbReference type="ARBA" id="ARBA00001946"/>
    </source>
</evidence>
<gene>
    <name evidence="5" type="ORF">HTY61_08315</name>
</gene>
<evidence type="ECO:0000313" key="5">
    <source>
        <dbReference type="EMBL" id="QKV18455.1"/>
    </source>
</evidence>
<keyword evidence="6" id="KW-1185">Reference proteome</keyword>
<feature type="domain" description="Nudix hydrolase" evidence="4">
    <location>
        <begin position="7"/>
        <end position="138"/>
    </location>
</feature>
<dbReference type="AlphaFoldDB" id="A0A6N1VFS1"/>
<comment type="similarity">
    <text evidence="3">Belongs to the Nudix hydrolase family.</text>
</comment>
<evidence type="ECO:0000256" key="3">
    <source>
        <dbReference type="RuleBase" id="RU003476"/>
    </source>
</evidence>
<keyword evidence="2 3" id="KW-0378">Hydrolase</keyword>
<dbReference type="InterPro" id="IPR000086">
    <property type="entry name" value="NUDIX_hydrolase_dom"/>
</dbReference>
<dbReference type="Gene3D" id="3.90.79.10">
    <property type="entry name" value="Nucleoside Triphosphate Pyrophosphohydrolase"/>
    <property type="match status" value="1"/>
</dbReference>
<dbReference type="InterPro" id="IPR015797">
    <property type="entry name" value="NUDIX_hydrolase-like_dom_sf"/>
</dbReference>
<evidence type="ECO:0000259" key="4">
    <source>
        <dbReference type="PROSITE" id="PS51462"/>
    </source>
</evidence>
<sequence>MTDNPPAPLIAVSVAARNPETGEFLLVKRGRAPARGLWAFPGGRLHYGETLEQAVLRELREETGLSAERVRFHRLFELMSDGSDGDMPHHFVLAVHSARAHGDPVAADDADAAGWFSIDAMAALPVTDSTIETAREIAGADDDMAPESDFS</sequence>
<dbReference type="CDD" id="cd04673">
    <property type="entry name" value="NUDIX_ADPRase"/>
    <property type="match status" value="1"/>
</dbReference>
<dbReference type="PANTHER" id="PTHR43736:SF1">
    <property type="entry name" value="DIHYDRONEOPTERIN TRIPHOSPHATE DIPHOSPHATASE"/>
    <property type="match status" value="1"/>
</dbReference>
<dbReference type="GO" id="GO:0016787">
    <property type="term" value="F:hydrolase activity"/>
    <property type="evidence" value="ECO:0007669"/>
    <property type="project" value="UniProtKB-KW"/>
</dbReference>
<dbReference type="PANTHER" id="PTHR43736">
    <property type="entry name" value="ADP-RIBOSE PYROPHOSPHATASE"/>
    <property type="match status" value="1"/>
</dbReference>
<accession>A0A6N1VFS1</accession>
<dbReference type="Proteomes" id="UP000509367">
    <property type="component" value="Chromosome"/>
</dbReference>
<reference evidence="5 6" key="1">
    <citation type="submission" date="2020-06" db="EMBL/GenBank/DDBJ databases">
        <title>Oricola thermophila sp. nov. isolated from a tidal sediments.</title>
        <authorList>
            <person name="Kwon K.K."/>
            <person name="Yang S.-H."/>
            <person name="Park M.-J."/>
        </authorList>
    </citation>
    <scope>NUCLEOTIDE SEQUENCE [LARGE SCALE GENOMIC DNA]</scope>
    <source>
        <strain evidence="5 6">MEBiC13590</strain>
    </source>
</reference>
<comment type="cofactor">
    <cofactor evidence="1">
        <name>Mg(2+)</name>
        <dbReference type="ChEBI" id="CHEBI:18420"/>
    </cofactor>
</comment>
<protein>
    <submittedName>
        <fullName evidence="5">NUDIX domain-containing protein</fullName>
    </submittedName>
</protein>
<dbReference type="SUPFAM" id="SSF55811">
    <property type="entry name" value="Nudix"/>
    <property type="match status" value="1"/>
</dbReference>
<dbReference type="PROSITE" id="PS00893">
    <property type="entry name" value="NUDIX_BOX"/>
    <property type="match status" value="1"/>
</dbReference>
<dbReference type="RefSeq" id="WP_175276348.1">
    <property type="nucleotide sequence ID" value="NZ_CP054836.1"/>
</dbReference>
<dbReference type="PROSITE" id="PS51462">
    <property type="entry name" value="NUDIX"/>
    <property type="match status" value="1"/>
</dbReference>
<proteinExistence type="inferred from homology"/>
<dbReference type="InterPro" id="IPR020476">
    <property type="entry name" value="Nudix_hydrolase"/>
</dbReference>